<dbReference type="PANTHER" id="PTHR36578:SF1">
    <property type="entry name" value="APPLE DOMAIN-CONTAINING PROTEIN"/>
    <property type="match status" value="1"/>
</dbReference>
<reference evidence="3 4" key="1">
    <citation type="journal article" date="2020" name="ISME J.">
        <title>Uncovering the hidden diversity of litter-decomposition mechanisms in mushroom-forming fungi.</title>
        <authorList>
            <person name="Floudas D."/>
            <person name="Bentzer J."/>
            <person name="Ahren D."/>
            <person name="Johansson T."/>
            <person name="Persson P."/>
            <person name="Tunlid A."/>
        </authorList>
    </citation>
    <scope>NUCLEOTIDE SEQUENCE [LARGE SCALE GENOMIC DNA]</scope>
    <source>
        <strain evidence="3 4">CBS 175.51</strain>
    </source>
</reference>
<keyword evidence="4" id="KW-1185">Reference proteome</keyword>
<evidence type="ECO:0000256" key="1">
    <source>
        <dbReference type="SAM" id="MobiDB-lite"/>
    </source>
</evidence>
<feature type="region of interest" description="Disordered" evidence="1">
    <location>
        <begin position="90"/>
        <end position="109"/>
    </location>
</feature>
<feature type="chain" id="PRO_5034569797" description="Fruit-body specific protein a" evidence="2">
    <location>
        <begin position="20"/>
        <end position="499"/>
    </location>
</feature>
<dbReference type="Proteomes" id="UP000541558">
    <property type="component" value="Unassembled WGS sequence"/>
</dbReference>
<comment type="caution">
    <text evidence="3">The sequence shown here is derived from an EMBL/GenBank/DDBJ whole genome shotgun (WGS) entry which is preliminary data.</text>
</comment>
<dbReference type="OrthoDB" id="271448at2759"/>
<dbReference type="EMBL" id="JAACJK010000231">
    <property type="protein sequence ID" value="KAF5309809.1"/>
    <property type="molecule type" value="Genomic_DNA"/>
</dbReference>
<dbReference type="Gene3D" id="2.60.120.260">
    <property type="entry name" value="Galactose-binding domain-like"/>
    <property type="match status" value="1"/>
</dbReference>
<evidence type="ECO:0000256" key="2">
    <source>
        <dbReference type="SAM" id="SignalP"/>
    </source>
</evidence>
<protein>
    <recommendedName>
        <fullName evidence="5">Fruit-body specific protein a</fullName>
    </recommendedName>
</protein>
<feature type="signal peptide" evidence="2">
    <location>
        <begin position="1"/>
        <end position="19"/>
    </location>
</feature>
<dbReference type="AlphaFoldDB" id="A0A8H5ERM1"/>
<evidence type="ECO:0008006" key="5">
    <source>
        <dbReference type="Google" id="ProtNLM"/>
    </source>
</evidence>
<sequence>MILTTRLLTLAALAVVASAVSVQLVPPALRGVPNSVSEDTPDLEGRLTDIDTIVSTAQIVEQKDGPTADSPPNQPISDTVVTAVDGELTEAGAATPSNSTSNGRRTLPKKRRAVSDYNLVFSGTGTRSTDRDASIQGTAYLTFRVIDNSTYNVDACLDFCSSEPKCVFANLYYEFNNERLDHFDREKSNLKCAIYGDVHTAVEKTNFGGQQSYSTGNSLTYIQQSSGWASKDLLEPDVPEGYELVFGPLDGANNAPGYMGFAFLDKYDVDACARECNRRGADGNGGACQYFNIWRAVVSGVPTTYTCSMYFIVADASTAVNTGQGDLKVTFSRGYSRKNYLIDGGFEGYTECASFCFTESYTNWVASSPAGGYLDASVFYFKTYARNGHGSALLGSATFADDKSGTLSVAQPLKTEAGKKYQVAFFQNSAFSGPTFQAKSIVQVLWNGKVVETIKPGFTTWKFHSVDVVAVGNDILAFSGGSAPAWTFLDDVSLWPLFQ</sequence>
<feature type="compositionally biased region" description="Polar residues" evidence="1">
    <location>
        <begin position="95"/>
        <end position="104"/>
    </location>
</feature>
<keyword evidence="2" id="KW-0732">Signal</keyword>
<accession>A0A8H5ERM1</accession>
<name>A0A8H5ERM1_9AGAR</name>
<gene>
    <name evidence="3" type="ORF">D9611_013589</name>
</gene>
<proteinExistence type="predicted"/>
<dbReference type="PANTHER" id="PTHR36578">
    <property type="entry name" value="CHROMOSOME 15, WHOLE GENOME SHOTGUN SEQUENCE"/>
    <property type="match status" value="1"/>
</dbReference>
<organism evidence="3 4">
    <name type="scientific">Ephemerocybe angulata</name>
    <dbReference type="NCBI Taxonomy" id="980116"/>
    <lineage>
        <taxon>Eukaryota</taxon>
        <taxon>Fungi</taxon>
        <taxon>Dikarya</taxon>
        <taxon>Basidiomycota</taxon>
        <taxon>Agaricomycotina</taxon>
        <taxon>Agaricomycetes</taxon>
        <taxon>Agaricomycetidae</taxon>
        <taxon>Agaricales</taxon>
        <taxon>Agaricineae</taxon>
        <taxon>Psathyrellaceae</taxon>
        <taxon>Ephemerocybe</taxon>
    </lineage>
</organism>
<evidence type="ECO:0000313" key="4">
    <source>
        <dbReference type="Proteomes" id="UP000541558"/>
    </source>
</evidence>
<evidence type="ECO:0000313" key="3">
    <source>
        <dbReference type="EMBL" id="KAF5309809.1"/>
    </source>
</evidence>